<sequence>MVEQVSGGSRPRQRAGRCHWGKPLVVTENSLLPCVMTYLALVSTGGARRQSRSLSTISGCEWRLPALITPEGFSTSPCSRGAIGAAAAAHTRCWSRPQLLCAVSRCK</sequence>
<dbReference type="Proteomes" id="UP000010556">
    <property type="component" value="Unassembled WGS sequence"/>
</dbReference>
<reference evidence="2" key="1">
    <citation type="journal article" date="2013" name="Science">
        <title>Comparative analysis of bat genomes provides insight into the evolution of flight and immunity.</title>
        <authorList>
            <person name="Zhang G."/>
            <person name="Cowled C."/>
            <person name="Shi Z."/>
            <person name="Huang Z."/>
            <person name="Bishop-Lilly K.A."/>
            <person name="Fang X."/>
            <person name="Wynne J.W."/>
            <person name="Xiong Z."/>
            <person name="Baker M.L."/>
            <person name="Zhao W."/>
            <person name="Tachedjian M."/>
            <person name="Zhu Y."/>
            <person name="Zhou P."/>
            <person name="Jiang X."/>
            <person name="Ng J."/>
            <person name="Yang L."/>
            <person name="Wu L."/>
            <person name="Xiao J."/>
            <person name="Feng Y."/>
            <person name="Chen Y."/>
            <person name="Sun X."/>
            <person name="Zhang Y."/>
            <person name="Marsh G.A."/>
            <person name="Crameri G."/>
            <person name="Broder C.C."/>
            <person name="Frey K.G."/>
            <person name="Wang L.F."/>
            <person name="Wang J."/>
        </authorList>
    </citation>
    <scope>NUCLEOTIDE SEQUENCE [LARGE SCALE GENOMIC DNA]</scope>
</reference>
<name>L5MBQ6_MYODS</name>
<dbReference type="EMBL" id="KB101817">
    <property type="protein sequence ID" value="ELK36029.1"/>
    <property type="molecule type" value="Genomic_DNA"/>
</dbReference>
<keyword evidence="2" id="KW-1185">Reference proteome</keyword>
<gene>
    <name evidence="1" type="ORF">MDA_GLEAN10010500</name>
</gene>
<protein>
    <submittedName>
        <fullName evidence="1">Uncharacterized protein</fullName>
    </submittedName>
</protein>
<organism evidence="1 2">
    <name type="scientific">Myotis davidii</name>
    <name type="common">David's myotis</name>
    <dbReference type="NCBI Taxonomy" id="225400"/>
    <lineage>
        <taxon>Eukaryota</taxon>
        <taxon>Metazoa</taxon>
        <taxon>Chordata</taxon>
        <taxon>Craniata</taxon>
        <taxon>Vertebrata</taxon>
        <taxon>Euteleostomi</taxon>
        <taxon>Mammalia</taxon>
        <taxon>Eutheria</taxon>
        <taxon>Laurasiatheria</taxon>
        <taxon>Chiroptera</taxon>
        <taxon>Yangochiroptera</taxon>
        <taxon>Vespertilionidae</taxon>
        <taxon>Myotis</taxon>
    </lineage>
</organism>
<evidence type="ECO:0000313" key="1">
    <source>
        <dbReference type="EMBL" id="ELK36029.1"/>
    </source>
</evidence>
<accession>L5MBQ6</accession>
<proteinExistence type="predicted"/>
<dbReference type="AlphaFoldDB" id="L5MBQ6"/>
<evidence type="ECO:0000313" key="2">
    <source>
        <dbReference type="Proteomes" id="UP000010556"/>
    </source>
</evidence>